<keyword evidence="1" id="KW-0812">Transmembrane</keyword>
<dbReference type="Pfam" id="PF05960">
    <property type="entry name" value="DUF885"/>
    <property type="match status" value="1"/>
</dbReference>
<evidence type="ECO:0000313" key="2">
    <source>
        <dbReference type="EMBL" id="KAA6438567.1"/>
    </source>
</evidence>
<name>A0A5M8QQN3_9BACT</name>
<dbReference type="PANTHER" id="PTHR33361:SF2">
    <property type="entry name" value="DUF885 DOMAIN-CONTAINING PROTEIN"/>
    <property type="match status" value="1"/>
</dbReference>
<evidence type="ECO:0000256" key="1">
    <source>
        <dbReference type="SAM" id="Phobius"/>
    </source>
</evidence>
<keyword evidence="3" id="KW-1185">Reference proteome</keyword>
<accession>A0A5M8QQN3</accession>
<dbReference type="PANTHER" id="PTHR33361">
    <property type="entry name" value="GLR0591 PROTEIN"/>
    <property type="match status" value="1"/>
</dbReference>
<sequence>MATLKRTWKYWISRSLLLILLIAAGWLINLIWFRPFNIRHFYDRVFITGMLRSPETITYLGLPVLYDWTKDKWDDATDAQQWRSFEQMKDDFQMLQHYDFESQSPENKLNTKILSWYLESNTDGKVFFYYNYPLNQMDGAQLEVVDLLLNKHKLRNRSDMDAYITRLKGIATKFDQVLQGLIIREHKGIVPPRIIVQRVLEQMKAFINGEISKNVLYTNFNQKIARIRDVSAEEKKIYSNRVAKVIRTSVFGAYQKLIRYNQFLYQRTSPDEGVWKHPYGDDYYSHQLRIHTTTDLSPEQIHQIGLREVRRITQEMRAILKSQGYADTSHTIGTVLQRLAKERRFLYPDTPAGKGLILAEYKRIIDDASKRVDVAFTLRPKASITVEPMPVFQQNTGALGKYDLPALDGSKGGVFVANLRTASEHPKFSMKTLAYHEAIPGHHFQLGIQTELKGLPIFRTVIPFNAYIEGWALYSEQLAYEMGFYQHDPFGNLGRLRDELFRAVRLVVDTGIHYKRWSREQAITYMVANTGWATSAITTEVERYIVWPGQACSYKIGMMKILELREKARQALGSRFDLKQFHQAVLANGSVPLPILEEIVNTYIQQTKP</sequence>
<keyword evidence="1" id="KW-1133">Transmembrane helix</keyword>
<protein>
    <submittedName>
        <fullName evidence="2">DUF885 domain-containing protein</fullName>
    </submittedName>
</protein>
<dbReference type="Proteomes" id="UP000323994">
    <property type="component" value="Unassembled WGS sequence"/>
</dbReference>
<gene>
    <name evidence="2" type="ORF">FEM33_17975</name>
</gene>
<dbReference type="OrthoDB" id="9760040at2"/>
<keyword evidence="1" id="KW-0472">Membrane</keyword>
<evidence type="ECO:0000313" key="3">
    <source>
        <dbReference type="Proteomes" id="UP000323994"/>
    </source>
</evidence>
<dbReference type="AlphaFoldDB" id="A0A5M8QQN3"/>
<comment type="caution">
    <text evidence="2">The sequence shown here is derived from an EMBL/GenBank/DDBJ whole genome shotgun (WGS) entry which is preliminary data.</text>
</comment>
<proteinExistence type="predicted"/>
<organism evidence="2 3">
    <name type="scientific">Dyadobacter flavalbus</name>
    <dbReference type="NCBI Taxonomy" id="2579942"/>
    <lineage>
        <taxon>Bacteria</taxon>
        <taxon>Pseudomonadati</taxon>
        <taxon>Bacteroidota</taxon>
        <taxon>Cytophagia</taxon>
        <taxon>Cytophagales</taxon>
        <taxon>Spirosomataceae</taxon>
        <taxon>Dyadobacter</taxon>
    </lineage>
</organism>
<dbReference type="InterPro" id="IPR010281">
    <property type="entry name" value="DUF885"/>
</dbReference>
<dbReference type="EMBL" id="VBSN01000049">
    <property type="protein sequence ID" value="KAA6438567.1"/>
    <property type="molecule type" value="Genomic_DNA"/>
</dbReference>
<feature type="transmembrane region" description="Helical" evidence="1">
    <location>
        <begin position="12"/>
        <end position="33"/>
    </location>
</feature>
<reference evidence="2 3" key="1">
    <citation type="submission" date="2019-05" db="EMBL/GenBank/DDBJ databases">
        <authorList>
            <person name="Qu J.-H."/>
        </authorList>
    </citation>
    <scope>NUCLEOTIDE SEQUENCE [LARGE SCALE GENOMIC DNA]</scope>
    <source>
        <strain evidence="2 3">NS28</strain>
    </source>
</reference>